<dbReference type="Proteomes" id="UP001153069">
    <property type="component" value="Unassembled WGS sequence"/>
</dbReference>
<dbReference type="EMBL" id="CAICTM010000092">
    <property type="protein sequence ID" value="CAB9500827.1"/>
    <property type="molecule type" value="Genomic_DNA"/>
</dbReference>
<reference evidence="4" key="1">
    <citation type="submission" date="2020-06" db="EMBL/GenBank/DDBJ databases">
        <authorList>
            <consortium name="Plant Systems Biology data submission"/>
        </authorList>
    </citation>
    <scope>NUCLEOTIDE SEQUENCE</scope>
    <source>
        <strain evidence="4">D6</strain>
    </source>
</reference>
<dbReference type="AlphaFoldDB" id="A0A9N8DDK5"/>
<protein>
    <submittedName>
        <fullName evidence="4">7a-methyl-1,5-dioxo-octahydro-1H-inden-4-yl</fullName>
    </submittedName>
</protein>
<evidence type="ECO:0000313" key="4">
    <source>
        <dbReference type="EMBL" id="CAB9500827.1"/>
    </source>
</evidence>
<organism evidence="4 5">
    <name type="scientific">Seminavis robusta</name>
    <dbReference type="NCBI Taxonomy" id="568900"/>
    <lineage>
        <taxon>Eukaryota</taxon>
        <taxon>Sar</taxon>
        <taxon>Stramenopiles</taxon>
        <taxon>Ochrophyta</taxon>
        <taxon>Bacillariophyta</taxon>
        <taxon>Bacillariophyceae</taxon>
        <taxon>Bacillariophycidae</taxon>
        <taxon>Naviculales</taxon>
        <taxon>Naviculaceae</taxon>
        <taxon>Seminavis</taxon>
    </lineage>
</organism>
<dbReference type="SUPFAM" id="SSF56801">
    <property type="entry name" value="Acetyl-CoA synthetase-like"/>
    <property type="match status" value="1"/>
</dbReference>
<accession>A0A9N8DDK5</accession>
<evidence type="ECO:0000259" key="3">
    <source>
        <dbReference type="Pfam" id="PF13193"/>
    </source>
</evidence>
<dbReference type="Gene3D" id="3.30.300.30">
    <property type="match status" value="1"/>
</dbReference>
<sequence length="609" mass="66917">MRLSDIVHDAACSAITVDSPCAIYQPQQTSEVATCLTFAAAARAMKQHRFFLKRHCHQPHNNRSHHQPVVVAFLAGNSVDFLLSILACTLQPSCLLPVLLNTRWTPVEIAQALDPSDRNDHPTILIVHDAQHASKAQRAAELLRKEAHLVSVITLSLPSISASFRTRLETSNNQHRQAMDKITTKTSQVDEIKDTGKASNNPINDTAVIIFTSGTTTGAKGVLLSHRALIIQSRAKLIPPCSYDKSTKMLATTVPLFHVGGLNSSLAVWMAGGTLIFPASYHNRSGFQPHQVWGSLSISPSASNTLVVVPAMLSAMIETLNSQKTAAVFPHVKLILIGGQSATERLLQLIIPRFPRARIVQTYACTEAASSLTFWQRHDPYNNTKTSLEGGGRRMMDSGQSTSNGTRMAGDCIGRPPAHVELQLVAPSTTGGDEMPQTIAKAFTTGILATRGPHLLSGYWRRPNSPLRDGWFWTNDLGYRDDLGNFYFAGRVADVIRTGGETVLATEVERVLMQHEAIAECAVFALKDYDKFGETVCAALVGCQNNVEQERPKLSEIRQWCGQQGLAGYKRPRRVFWVQQLPRNSSGKLLKRLLVERFGSIQHPARSKL</sequence>
<dbReference type="GO" id="GO:0006631">
    <property type="term" value="P:fatty acid metabolic process"/>
    <property type="evidence" value="ECO:0007669"/>
    <property type="project" value="TreeGrafter"/>
</dbReference>
<feature type="region of interest" description="Disordered" evidence="1">
    <location>
        <begin position="385"/>
        <end position="406"/>
    </location>
</feature>
<evidence type="ECO:0000256" key="1">
    <source>
        <dbReference type="SAM" id="MobiDB-lite"/>
    </source>
</evidence>
<dbReference type="CDD" id="cd04433">
    <property type="entry name" value="AFD_class_I"/>
    <property type="match status" value="1"/>
</dbReference>
<name>A0A9N8DDK5_9STRA</name>
<dbReference type="InterPro" id="IPR045851">
    <property type="entry name" value="AMP-bd_C_sf"/>
</dbReference>
<gene>
    <name evidence="4" type="ORF">SEMRO_93_G048390.1</name>
</gene>
<proteinExistence type="predicted"/>
<dbReference type="Pfam" id="PF00501">
    <property type="entry name" value="AMP-binding"/>
    <property type="match status" value="1"/>
</dbReference>
<dbReference type="InterPro" id="IPR042099">
    <property type="entry name" value="ANL_N_sf"/>
</dbReference>
<comment type="caution">
    <text evidence="4">The sequence shown here is derived from an EMBL/GenBank/DDBJ whole genome shotgun (WGS) entry which is preliminary data.</text>
</comment>
<evidence type="ECO:0000313" key="5">
    <source>
        <dbReference type="Proteomes" id="UP001153069"/>
    </source>
</evidence>
<feature type="domain" description="AMP-binding enzyme C-terminal" evidence="3">
    <location>
        <begin position="507"/>
        <end position="588"/>
    </location>
</feature>
<dbReference type="OrthoDB" id="16262at2759"/>
<dbReference type="Gene3D" id="3.40.50.12780">
    <property type="entry name" value="N-terminal domain of ligase-like"/>
    <property type="match status" value="1"/>
</dbReference>
<dbReference type="InterPro" id="IPR000873">
    <property type="entry name" value="AMP-dep_synth/lig_dom"/>
</dbReference>
<dbReference type="PANTHER" id="PTHR43201">
    <property type="entry name" value="ACYL-COA SYNTHETASE"/>
    <property type="match status" value="1"/>
</dbReference>
<evidence type="ECO:0000259" key="2">
    <source>
        <dbReference type="Pfam" id="PF00501"/>
    </source>
</evidence>
<keyword evidence="5" id="KW-1185">Reference proteome</keyword>
<dbReference type="InterPro" id="IPR025110">
    <property type="entry name" value="AMP-bd_C"/>
</dbReference>
<feature type="domain" description="AMP-dependent synthetase/ligase" evidence="2">
    <location>
        <begin position="69"/>
        <end position="460"/>
    </location>
</feature>
<dbReference type="PANTHER" id="PTHR43201:SF32">
    <property type="entry name" value="2-SUCCINYLBENZOATE--COA LIGASE, CHLOROPLASTIC_PEROXISOMAL"/>
    <property type="match status" value="1"/>
</dbReference>
<dbReference type="Pfam" id="PF13193">
    <property type="entry name" value="AMP-binding_C"/>
    <property type="match status" value="1"/>
</dbReference>
<dbReference type="GO" id="GO:0031956">
    <property type="term" value="F:medium-chain fatty acid-CoA ligase activity"/>
    <property type="evidence" value="ECO:0007669"/>
    <property type="project" value="TreeGrafter"/>
</dbReference>